<comment type="catalytic activity">
    <reaction evidence="1">
        <text>O-phospho-L-seryl-[protein] + H2O = L-seryl-[protein] + phosphate</text>
        <dbReference type="Rhea" id="RHEA:20629"/>
        <dbReference type="Rhea" id="RHEA-COMP:9863"/>
        <dbReference type="Rhea" id="RHEA-COMP:11604"/>
        <dbReference type="ChEBI" id="CHEBI:15377"/>
        <dbReference type="ChEBI" id="CHEBI:29999"/>
        <dbReference type="ChEBI" id="CHEBI:43474"/>
        <dbReference type="ChEBI" id="CHEBI:83421"/>
        <dbReference type="EC" id="3.1.3.16"/>
    </reaction>
</comment>
<name>A0AB34KZI2_9PEZI</name>
<keyword evidence="1" id="KW-0460">Magnesium</keyword>
<keyword evidence="1" id="KW-0464">Manganese</keyword>
<evidence type="ECO:0000259" key="2">
    <source>
        <dbReference type="PROSITE" id="PS51746"/>
    </source>
</evidence>
<dbReference type="InterPro" id="IPR001932">
    <property type="entry name" value="PPM-type_phosphatase-like_dom"/>
</dbReference>
<dbReference type="GO" id="GO:0046872">
    <property type="term" value="F:metal ion binding"/>
    <property type="evidence" value="ECO:0007669"/>
    <property type="project" value="UniProtKB-UniRule"/>
</dbReference>
<sequence>MPSTTTSRPTLSLARGLLGTTAVLAAGLSGLYLRHASPKLPSALPLLRSYSSSSPPPFTYRLAAAASAKRSAPPRPAHFWPYSSAAGAQAPPYVRSTKPDAGEDAFFMATVGGDAHTVAFGVADGVGGWQDSGVDPSDFSHGLCGLMAGTAHIFEGAGLRPRELMQTAYDAVIGNPRIVAGGCTASLGVLDGEGGLEAANLGDSGFVIVSPGKIAFRSEMQTHAFNTPYQMSKVPPKMQAQHAIFGGSTHFSETPQDADVTKHKVQHGDIVLFATDGVWDNLSAQDVLKVVTKVMEEQGYWNEAGGETTLNETKVRSLPGKVSPKMQEGYLPGLLASAVMREAKLAGLDTKRNGPFAREVKLYYPHEAWQGGKPDDIAVVVAVAVENGPLADEEPIKAKL</sequence>
<feature type="domain" description="PPM-type phosphatase" evidence="2">
    <location>
        <begin position="82"/>
        <end position="384"/>
    </location>
</feature>
<comment type="similarity">
    <text evidence="1">Belongs to the PP2C family.</text>
</comment>
<dbReference type="InterPro" id="IPR036457">
    <property type="entry name" value="PPM-type-like_dom_sf"/>
</dbReference>
<dbReference type="EMBL" id="JAAQHG020000002">
    <property type="protein sequence ID" value="KAL1590423.1"/>
    <property type="molecule type" value="Genomic_DNA"/>
</dbReference>
<keyword evidence="1" id="KW-0378">Hydrolase</keyword>
<dbReference type="GO" id="GO:0004722">
    <property type="term" value="F:protein serine/threonine phosphatase activity"/>
    <property type="evidence" value="ECO:0007669"/>
    <property type="project" value="UniProtKB-EC"/>
</dbReference>
<evidence type="ECO:0000256" key="1">
    <source>
        <dbReference type="RuleBase" id="RU366020"/>
    </source>
</evidence>
<comment type="cofactor">
    <cofactor evidence="1">
        <name>Mn(2+)</name>
        <dbReference type="ChEBI" id="CHEBI:29035"/>
    </cofactor>
</comment>
<reference evidence="3 4" key="1">
    <citation type="journal article" date="2020" name="Microbiol. Resour. Announc.">
        <title>Draft Genome Sequence of a Cladosporium Species Isolated from the Mesophotic Ascidian Didemnum maculosum.</title>
        <authorList>
            <person name="Gioti A."/>
            <person name="Siaperas R."/>
            <person name="Nikolaivits E."/>
            <person name="Le Goff G."/>
            <person name="Ouazzani J."/>
            <person name="Kotoulas G."/>
            <person name="Topakas E."/>
        </authorList>
    </citation>
    <scope>NUCLEOTIDE SEQUENCE [LARGE SCALE GENOMIC DNA]</scope>
    <source>
        <strain evidence="3 4">TM138-S3</strain>
    </source>
</reference>
<dbReference type="SUPFAM" id="SSF81606">
    <property type="entry name" value="PP2C-like"/>
    <property type="match status" value="1"/>
</dbReference>
<keyword evidence="1" id="KW-0479">Metal-binding</keyword>
<keyword evidence="1" id="KW-0904">Protein phosphatase</keyword>
<comment type="caution">
    <text evidence="3">The sequence shown here is derived from an EMBL/GenBank/DDBJ whole genome shotgun (WGS) entry which is preliminary data.</text>
</comment>
<evidence type="ECO:0000313" key="3">
    <source>
        <dbReference type="EMBL" id="KAL1590423.1"/>
    </source>
</evidence>
<dbReference type="EC" id="3.1.3.16" evidence="1"/>
<dbReference type="GeneID" id="96002211"/>
<accession>A0AB34KZI2</accession>
<comment type="cofactor">
    <cofactor evidence="1">
        <name>Mg(2+)</name>
        <dbReference type="ChEBI" id="CHEBI:18420"/>
    </cofactor>
</comment>
<dbReference type="Gene3D" id="3.60.40.10">
    <property type="entry name" value="PPM-type phosphatase domain"/>
    <property type="match status" value="1"/>
</dbReference>
<dbReference type="InterPro" id="IPR039123">
    <property type="entry name" value="PPTC7"/>
</dbReference>
<dbReference type="RefSeq" id="XP_069233528.1">
    <property type="nucleotide sequence ID" value="XM_069369373.1"/>
</dbReference>
<gene>
    <name evidence="3" type="ORF">WHR41_00767</name>
</gene>
<dbReference type="SMART" id="SM00332">
    <property type="entry name" value="PP2Cc"/>
    <property type="match status" value="1"/>
</dbReference>
<dbReference type="Proteomes" id="UP000803884">
    <property type="component" value="Unassembled WGS sequence"/>
</dbReference>
<dbReference type="PROSITE" id="PS51746">
    <property type="entry name" value="PPM_2"/>
    <property type="match status" value="1"/>
</dbReference>
<keyword evidence="4" id="KW-1185">Reference proteome</keyword>
<dbReference type="PANTHER" id="PTHR12320">
    <property type="entry name" value="PROTEIN PHOSPHATASE 2C"/>
    <property type="match status" value="1"/>
</dbReference>
<proteinExistence type="inferred from homology"/>
<comment type="catalytic activity">
    <reaction evidence="1">
        <text>O-phospho-L-threonyl-[protein] + H2O = L-threonyl-[protein] + phosphate</text>
        <dbReference type="Rhea" id="RHEA:47004"/>
        <dbReference type="Rhea" id="RHEA-COMP:11060"/>
        <dbReference type="Rhea" id="RHEA-COMP:11605"/>
        <dbReference type="ChEBI" id="CHEBI:15377"/>
        <dbReference type="ChEBI" id="CHEBI:30013"/>
        <dbReference type="ChEBI" id="CHEBI:43474"/>
        <dbReference type="ChEBI" id="CHEBI:61977"/>
        <dbReference type="EC" id="3.1.3.16"/>
    </reaction>
</comment>
<organism evidence="3 4">
    <name type="scientific">Cladosporium halotolerans</name>
    <dbReference type="NCBI Taxonomy" id="1052096"/>
    <lineage>
        <taxon>Eukaryota</taxon>
        <taxon>Fungi</taxon>
        <taxon>Dikarya</taxon>
        <taxon>Ascomycota</taxon>
        <taxon>Pezizomycotina</taxon>
        <taxon>Dothideomycetes</taxon>
        <taxon>Dothideomycetidae</taxon>
        <taxon>Cladosporiales</taxon>
        <taxon>Cladosporiaceae</taxon>
        <taxon>Cladosporium</taxon>
    </lineage>
</organism>
<dbReference type="AlphaFoldDB" id="A0AB34KZI2"/>
<evidence type="ECO:0000313" key="4">
    <source>
        <dbReference type="Proteomes" id="UP000803884"/>
    </source>
</evidence>
<dbReference type="PANTHER" id="PTHR12320:SF1">
    <property type="entry name" value="PROTEIN PHOSPHATASE PTC7 HOMOLOG"/>
    <property type="match status" value="1"/>
</dbReference>
<protein>
    <recommendedName>
        <fullName evidence="1">Protein phosphatase</fullName>
        <ecNumber evidence="1">3.1.3.16</ecNumber>
    </recommendedName>
</protein>